<evidence type="ECO:0000313" key="2">
    <source>
        <dbReference type="EMBL" id="KAL3692515.1"/>
    </source>
</evidence>
<dbReference type="AlphaFoldDB" id="A0ABD3HQH1"/>
<feature type="signal peptide" evidence="1">
    <location>
        <begin position="1"/>
        <end position="30"/>
    </location>
</feature>
<evidence type="ECO:0000313" key="3">
    <source>
        <dbReference type="Proteomes" id="UP001633002"/>
    </source>
</evidence>
<feature type="chain" id="PRO_5044813056" evidence="1">
    <location>
        <begin position="31"/>
        <end position="130"/>
    </location>
</feature>
<proteinExistence type="predicted"/>
<keyword evidence="3" id="KW-1185">Reference proteome</keyword>
<protein>
    <submittedName>
        <fullName evidence="2">Uncharacterized protein</fullName>
    </submittedName>
</protein>
<evidence type="ECO:0000256" key="1">
    <source>
        <dbReference type="SAM" id="SignalP"/>
    </source>
</evidence>
<sequence length="130" mass="15158">MIRPVRMRAILKCLICSALTLILLTPDADSADSSNDLDCDEDILDDNDSDSKDEILDLDVLREALQHSRYFTRNDSNDLDCDEDILDDNDSDSKDEILDLDVLREALQHSRYFTRNDRWEKSSNFLYQFF</sequence>
<gene>
    <name evidence="2" type="ORF">R1sor_006166</name>
</gene>
<dbReference type="EMBL" id="JBJQOH010000003">
    <property type="protein sequence ID" value="KAL3692515.1"/>
    <property type="molecule type" value="Genomic_DNA"/>
</dbReference>
<name>A0ABD3HQH1_9MARC</name>
<comment type="caution">
    <text evidence="2">The sequence shown here is derived from an EMBL/GenBank/DDBJ whole genome shotgun (WGS) entry which is preliminary data.</text>
</comment>
<accession>A0ABD3HQH1</accession>
<dbReference type="Proteomes" id="UP001633002">
    <property type="component" value="Unassembled WGS sequence"/>
</dbReference>
<organism evidence="2 3">
    <name type="scientific">Riccia sorocarpa</name>
    <dbReference type="NCBI Taxonomy" id="122646"/>
    <lineage>
        <taxon>Eukaryota</taxon>
        <taxon>Viridiplantae</taxon>
        <taxon>Streptophyta</taxon>
        <taxon>Embryophyta</taxon>
        <taxon>Marchantiophyta</taxon>
        <taxon>Marchantiopsida</taxon>
        <taxon>Marchantiidae</taxon>
        <taxon>Marchantiales</taxon>
        <taxon>Ricciaceae</taxon>
        <taxon>Riccia</taxon>
    </lineage>
</organism>
<keyword evidence="1" id="KW-0732">Signal</keyword>
<reference evidence="2 3" key="1">
    <citation type="submission" date="2024-09" db="EMBL/GenBank/DDBJ databases">
        <title>Chromosome-scale assembly of Riccia sorocarpa.</title>
        <authorList>
            <person name="Paukszto L."/>
        </authorList>
    </citation>
    <scope>NUCLEOTIDE SEQUENCE [LARGE SCALE GENOMIC DNA]</scope>
    <source>
        <strain evidence="2">LP-2024</strain>
        <tissue evidence="2">Aerial parts of the thallus</tissue>
    </source>
</reference>